<feature type="compositionally biased region" description="Polar residues" evidence="11">
    <location>
        <begin position="105"/>
        <end position="114"/>
    </location>
</feature>
<gene>
    <name evidence="13" type="ORF">Z043_114580</name>
</gene>
<organism evidence="13 14">
    <name type="scientific">Scleropages formosus</name>
    <name type="common">Asian bonytongue</name>
    <name type="synonym">Osteoglossum formosum</name>
    <dbReference type="NCBI Taxonomy" id="113540"/>
    <lineage>
        <taxon>Eukaryota</taxon>
        <taxon>Metazoa</taxon>
        <taxon>Chordata</taxon>
        <taxon>Craniata</taxon>
        <taxon>Vertebrata</taxon>
        <taxon>Euteleostomi</taxon>
        <taxon>Actinopterygii</taxon>
        <taxon>Neopterygii</taxon>
        <taxon>Teleostei</taxon>
        <taxon>Osteoglossocephala</taxon>
        <taxon>Osteoglossomorpha</taxon>
        <taxon>Osteoglossiformes</taxon>
        <taxon>Osteoglossidae</taxon>
        <taxon>Scleropages</taxon>
    </lineage>
</organism>
<dbReference type="AlphaFoldDB" id="A0A0P7U9M7"/>
<keyword evidence="9 10" id="KW-0539">Nucleus</keyword>
<dbReference type="PANTHER" id="PTHR45796">
    <property type="entry name" value="FORKHEAD BOX P, ISOFORM C"/>
    <property type="match status" value="1"/>
</dbReference>
<dbReference type="PROSITE" id="PS50039">
    <property type="entry name" value="FORK_HEAD_3"/>
    <property type="match status" value="1"/>
</dbReference>
<evidence type="ECO:0000256" key="11">
    <source>
        <dbReference type="SAM" id="MobiDB-lite"/>
    </source>
</evidence>
<keyword evidence="2" id="KW-0678">Repressor</keyword>
<keyword evidence="8" id="KW-0804">Transcription</keyword>
<name>A0A0P7U9M7_SCLFO</name>
<keyword evidence="6" id="KW-0805">Transcription regulation</keyword>
<keyword evidence="4" id="KW-0863">Zinc-finger</keyword>
<evidence type="ECO:0000256" key="9">
    <source>
        <dbReference type="ARBA" id="ARBA00023242"/>
    </source>
</evidence>
<evidence type="ECO:0000256" key="8">
    <source>
        <dbReference type="ARBA" id="ARBA00023163"/>
    </source>
</evidence>
<dbReference type="GO" id="GO:0001227">
    <property type="term" value="F:DNA-binding transcription repressor activity, RNA polymerase II-specific"/>
    <property type="evidence" value="ECO:0007669"/>
    <property type="project" value="TreeGrafter"/>
</dbReference>
<dbReference type="Pfam" id="PF16159">
    <property type="entry name" value="FOXP-CC"/>
    <property type="match status" value="1"/>
</dbReference>
<comment type="caution">
    <text evidence="13">The sequence shown here is derived from an EMBL/GenBank/DDBJ whole genome shotgun (WGS) entry which is preliminary data.</text>
</comment>
<dbReference type="PROSITE" id="PS00658">
    <property type="entry name" value="FORK_HEAD_2"/>
    <property type="match status" value="1"/>
</dbReference>
<dbReference type="SUPFAM" id="SSF46785">
    <property type="entry name" value="Winged helix' DNA-binding domain"/>
    <property type="match status" value="1"/>
</dbReference>
<dbReference type="Gene3D" id="1.10.10.10">
    <property type="entry name" value="Winged helix-like DNA-binding domain superfamily/Winged helix DNA-binding domain"/>
    <property type="match status" value="1"/>
</dbReference>
<dbReference type="InterPro" id="IPR001766">
    <property type="entry name" value="Fork_head_dom"/>
</dbReference>
<evidence type="ECO:0000256" key="7">
    <source>
        <dbReference type="ARBA" id="ARBA00023125"/>
    </source>
</evidence>
<evidence type="ECO:0000256" key="1">
    <source>
        <dbReference type="ARBA" id="ARBA00004123"/>
    </source>
</evidence>
<keyword evidence="3" id="KW-0479">Metal-binding</keyword>
<dbReference type="FunFam" id="1.10.10.10:FF:000010">
    <property type="entry name" value="Forkhead box P2 isoform B"/>
    <property type="match status" value="1"/>
</dbReference>
<comment type="subcellular location">
    <subcellularLocation>
        <location evidence="1 10">Nucleus</location>
    </subcellularLocation>
</comment>
<keyword evidence="5" id="KW-0862">Zinc</keyword>
<dbReference type="Pfam" id="PF00250">
    <property type="entry name" value="Forkhead"/>
    <property type="match status" value="1"/>
</dbReference>
<evidence type="ECO:0000256" key="2">
    <source>
        <dbReference type="ARBA" id="ARBA00022491"/>
    </source>
</evidence>
<keyword evidence="7 10" id="KW-0238">DNA-binding</keyword>
<dbReference type="InterPro" id="IPR036390">
    <property type="entry name" value="WH_DNA-bd_sf"/>
</dbReference>
<feature type="compositionally biased region" description="Polar residues" evidence="11">
    <location>
        <begin position="144"/>
        <end position="160"/>
    </location>
</feature>
<feature type="domain" description="Fork-head" evidence="12">
    <location>
        <begin position="374"/>
        <end position="460"/>
    </location>
</feature>
<dbReference type="PANTHER" id="PTHR45796:SF2">
    <property type="entry name" value="FORKHEAD BOX P3"/>
    <property type="match status" value="1"/>
</dbReference>
<dbReference type="STRING" id="113540.ENSSFOP00015031452"/>
<evidence type="ECO:0000256" key="4">
    <source>
        <dbReference type="ARBA" id="ARBA00022771"/>
    </source>
</evidence>
<evidence type="ECO:0000256" key="3">
    <source>
        <dbReference type="ARBA" id="ARBA00022723"/>
    </source>
</evidence>
<proteinExistence type="predicted"/>
<dbReference type="SMART" id="SM00339">
    <property type="entry name" value="FH"/>
    <property type="match status" value="1"/>
</dbReference>
<dbReference type="Gene3D" id="1.20.5.340">
    <property type="match status" value="1"/>
</dbReference>
<dbReference type="InterPro" id="IPR032354">
    <property type="entry name" value="FOXP-CC"/>
</dbReference>
<feature type="region of interest" description="Disordered" evidence="11">
    <location>
        <begin position="49"/>
        <end position="114"/>
    </location>
</feature>
<feature type="DNA-binding region" description="Fork-head" evidence="10">
    <location>
        <begin position="374"/>
        <end position="460"/>
    </location>
</feature>
<dbReference type="GO" id="GO:0008270">
    <property type="term" value="F:zinc ion binding"/>
    <property type="evidence" value="ECO:0007669"/>
    <property type="project" value="UniProtKB-KW"/>
</dbReference>
<feature type="compositionally biased region" description="Polar residues" evidence="11">
    <location>
        <begin position="183"/>
        <end position="197"/>
    </location>
</feature>
<feature type="compositionally biased region" description="Basic and acidic residues" evidence="11">
    <location>
        <begin position="167"/>
        <end position="181"/>
    </location>
</feature>
<evidence type="ECO:0000259" key="12">
    <source>
        <dbReference type="PROSITE" id="PS50039"/>
    </source>
</evidence>
<sequence>VFIGRITFISTIITAYKYKVNTVHSYILYITYCANLQLQSTAIPSSFDLKEERKRKKSHRRRMPGNEPKTPSCSRDPAEQKVQQPTGGESEEQPKTPVELDGSSHPASSQCSSKEVSNQILQLVSLTPQLGQHRPSVLRKGTQLPPQSRATLSELSTWSDRSLAHTSKGDSMCKVETKDNVKAPSSKTVHSFQQTSHTEPRRSSPHHKQGTTLPNPNDSPARSVPMNSTALFVNGLCRWPGCEEVFEEYAHFLKHLYRDHSHGDRSIAQWRVQRDIVEHMETQLTMEKQKLLAMQLHLHMSEHRPIDLSQQEDSEGDHGLAISLPQSWVADSTPYSASKETAELVRQGYWHVPTSHLIPELVPSIDCYKYTNIRPPYTYASLIRWAILDSPEKQLTLNEIYHWFTRMFFYFRNNTATWKNAVRHNLSLHKCFVRVEGGKGAVWTVDETEFQRRKGQKFNRDHGMKWLTPYSLFRPQES</sequence>
<feature type="compositionally biased region" description="Polar residues" evidence="11">
    <location>
        <begin position="210"/>
        <end position="224"/>
    </location>
</feature>
<dbReference type="CDD" id="cd20066">
    <property type="entry name" value="FH_FOXP3"/>
    <property type="match status" value="1"/>
</dbReference>
<evidence type="ECO:0000313" key="13">
    <source>
        <dbReference type="EMBL" id="KPP66879.1"/>
    </source>
</evidence>
<evidence type="ECO:0000313" key="14">
    <source>
        <dbReference type="Proteomes" id="UP000034805"/>
    </source>
</evidence>
<dbReference type="InterPro" id="IPR030456">
    <property type="entry name" value="TF_fork_head_CS_2"/>
</dbReference>
<dbReference type="Proteomes" id="UP000034805">
    <property type="component" value="Unassembled WGS sequence"/>
</dbReference>
<dbReference type="PRINTS" id="PR00053">
    <property type="entry name" value="FORKHEAD"/>
</dbReference>
<feature type="compositionally biased region" description="Basic residues" evidence="11">
    <location>
        <begin position="53"/>
        <end position="63"/>
    </location>
</feature>
<dbReference type="InterPro" id="IPR047413">
    <property type="entry name" value="FH_FOXP3"/>
</dbReference>
<evidence type="ECO:0000256" key="5">
    <source>
        <dbReference type="ARBA" id="ARBA00022833"/>
    </source>
</evidence>
<accession>A0A0P7U9M7</accession>
<reference evidence="13 14" key="1">
    <citation type="submission" date="2015-08" db="EMBL/GenBank/DDBJ databases">
        <title>The genome of the Asian arowana (Scleropages formosus).</title>
        <authorList>
            <person name="Tan M.H."/>
            <person name="Gan H.M."/>
            <person name="Croft L.J."/>
            <person name="Austin C.M."/>
        </authorList>
    </citation>
    <scope>NUCLEOTIDE SEQUENCE [LARGE SCALE GENOMIC DNA]</scope>
    <source>
        <strain evidence="13">Aro1</strain>
    </source>
</reference>
<protein>
    <submittedName>
        <fullName evidence="13">Forkhead box protein P2-like</fullName>
    </submittedName>
</protein>
<feature type="region of interest" description="Disordered" evidence="11">
    <location>
        <begin position="137"/>
        <end position="224"/>
    </location>
</feature>
<dbReference type="InterPro" id="IPR036388">
    <property type="entry name" value="WH-like_DNA-bd_sf"/>
</dbReference>
<dbReference type="EMBL" id="JARO02005376">
    <property type="protein sequence ID" value="KPP66879.1"/>
    <property type="molecule type" value="Genomic_DNA"/>
</dbReference>
<dbReference type="GO" id="GO:0000978">
    <property type="term" value="F:RNA polymerase II cis-regulatory region sequence-specific DNA binding"/>
    <property type="evidence" value="ECO:0007669"/>
    <property type="project" value="TreeGrafter"/>
</dbReference>
<feature type="non-terminal residue" evidence="13">
    <location>
        <position position="1"/>
    </location>
</feature>
<evidence type="ECO:0000256" key="10">
    <source>
        <dbReference type="PROSITE-ProRule" id="PRU00089"/>
    </source>
</evidence>
<dbReference type="InterPro" id="IPR050998">
    <property type="entry name" value="FOXP"/>
</dbReference>
<evidence type="ECO:0000256" key="6">
    <source>
        <dbReference type="ARBA" id="ARBA00023015"/>
    </source>
</evidence>
<dbReference type="GO" id="GO:0005634">
    <property type="term" value="C:nucleus"/>
    <property type="evidence" value="ECO:0007669"/>
    <property type="project" value="UniProtKB-SubCell"/>
</dbReference>